<dbReference type="Gene3D" id="3.40.50.300">
    <property type="entry name" value="P-loop containing nucleotide triphosphate hydrolases"/>
    <property type="match status" value="1"/>
</dbReference>
<reference evidence="3 4" key="1">
    <citation type="submission" date="2018-08" db="EMBL/GenBank/DDBJ databases">
        <title>Draft genome sequence of Pseudoalteromonas donghaensis HJ51.</title>
        <authorList>
            <person name="Oh J."/>
            <person name="Roh D."/>
        </authorList>
    </citation>
    <scope>NUCLEOTIDE SEQUENCE [LARGE SCALE GENOMIC DNA]</scope>
    <source>
        <strain evidence="3 4">HJ51</strain>
        <plasmid evidence="3 4">unnamed2</plasmid>
    </source>
</reference>
<dbReference type="RefSeq" id="WP_118845314.1">
    <property type="nucleotide sequence ID" value="NZ_CP032092.1"/>
</dbReference>
<dbReference type="KEGG" id="pdj:D0907_19890"/>
<dbReference type="PANTHER" id="PTHR43581:SF4">
    <property type="entry name" value="ATP_GTP PHOSPHATASE"/>
    <property type="match status" value="1"/>
</dbReference>
<sequence length="553" mass="63891">MKVDKLHIRSRFKNLENVKVDFDEDHLMTVVVGRNGSGKSNVLEALVAIFRNLDLGEVPPFSYELVYRLGEPHKPKQPSERWLEITIDADPTRGTISKQYQVNVRDLLVDDTADDMFGEKPSGSAIPFSKVKRDKEGKAPYLPNYVFAYYSGPSDRLENHFKKHRTDFYRRLLKDELDLKGDIRPLFYAKPHHSQFVLLAFFLSEQDSVEKAFLREHLGIEGLDSIHFVMRQPGWAKQKGELFWGARGVVRRFLDELITYTLSPVKVTRQEDTSLTGSNIRNEFFHLFLSDVNALREFAKDLSPDELFKMLESTLLSEIISEVSIRVKVSSSKEPLTFRELSEGEQQLLTVLGLLKFTGGKDSLFLLDEPDTHLNPSWAVKYLKFLREFVPNHETSHLLMVTHHPLAIAELKREQVQVMWRDSNLQVYAQEPEESPRGMGYGGILTSDMFGLRTTLDSSTERLLRLRRRFTEKTELSPIQAGRLRKIDKALEGLGFTTAHWDEEYAQYLRMRREVEQESEVVTETPELKQIRKERAKAIVQRMLAAKGEEDNK</sequence>
<dbReference type="EMBL" id="CP032092">
    <property type="protein sequence ID" value="AXV67603.1"/>
    <property type="molecule type" value="Genomic_DNA"/>
</dbReference>
<dbReference type="InterPro" id="IPR041685">
    <property type="entry name" value="AAA_GajA/Old/RecF-like"/>
</dbReference>
<gene>
    <name evidence="3" type="ORF">D0907_19890</name>
</gene>
<name>A0AAD0S4W0_9GAMM</name>
<geneLocation type="plasmid" evidence="3 4">
    <name>unnamed2</name>
</geneLocation>
<evidence type="ECO:0000313" key="4">
    <source>
        <dbReference type="Proteomes" id="UP000264605"/>
    </source>
</evidence>
<dbReference type="GO" id="GO:0005524">
    <property type="term" value="F:ATP binding"/>
    <property type="evidence" value="ECO:0007669"/>
    <property type="project" value="InterPro"/>
</dbReference>
<evidence type="ECO:0000259" key="1">
    <source>
        <dbReference type="Pfam" id="PF13175"/>
    </source>
</evidence>
<keyword evidence="3" id="KW-0614">Plasmid</keyword>
<dbReference type="GO" id="GO:0016887">
    <property type="term" value="F:ATP hydrolysis activity"/>
    <property type="evidence" value="ECO:0007669"/>
    <property type="project" value="InterPro"/>
</dbReference>
<dbReference type="GeneID" id="99507752"/>
<proteinExistence type="predicted"/>
<protein>
    <submittedName>
        <fullName evidence="3">Chromosome segregation protein SMC</fullName>
    </submittedName>
</protein>
<dbReference type="Pfam" id="PF13304">
    <property type="entry name" value="AAA_21"/>
    <property type="match status" value="1"/>
</dbReference>
<dbReference type="InterPro" id="IPR051396">
    <property type="entry name" value="Bact_Antivir_Def_Nuclease"/>
</dbReference>
<dbReference type="CDD" id="cd00267">
    <property type="entry name" value="ABC_ATPase"/>
    <property type="match status" value="1"/>
</dbReference>
<accession>A0AAD0S4W0</accession>
<feature type="domain" description="Endonuclease GajA/Old nuclease/RecF-like AAA" evidence="1">
    <location>
        <begin position="1"/>
        <end position="53"/>
    </location>
</feature>
<dbReference type="InterPro" id="IPR003959">
    <property type="entry name" value="ATPase_AAA_core"/>
</dbReference>
<dbReference type="SUPFAM" id="SSF52540">
    <property type="entry name" value="P-loop containing nucleoside triphosphate hydrolases"/>
    <property type="match status" value="1"/>
</dbReference>
<feature type="domain" description="ATPase AAA-type core" evidence="2">
    <location>
        <begin position="284"/>
        <end position="408"/>
    </location>
</feature>
<dbReference type="InterPro" id="IPR027417">
    <property type="entry name" value="P-loop_NTPase"/>
</dbReference>
<organism evidence="3 4">
    <name type="scientific">Pseudoalteromonas lipolytica</name>
    <dbReference type="NCBI Taxonomy" id="570156"/>
    <lineage>
        <taxon>Bacteria</taxon>
        <taxon>Pseudomonadati</taxon>
        <taxon>Pseudomonadota</taxon>
        <taxon>Gammaproteobacteria</taxon>
        <taxon>Alteromonadales</taxon>
        <taxon>Pseudoalteromonadaceae</taxon>
        <taxon>Pseudoalteromonas</taxon>
    </lineage>
</organism>
<dbReference type="Proteomes" id="UP000264605">
    <property type="component" value="Plasmid unnamed2"/>
</dbReference>
<evidence type="ECO:0000313" key="3">
    <source>
        <dbReference type="EMBL" id="AXV67603.1"/>
    </source>
</evidence>
<dbReference type="Pfam" id="PF13175">
    <property type="entry name" value="AAA_15"/>
    <property type="match status" value="1"/>
</dbReference>
<dbReference type="PANTHER" id="PTHR43581">
    <property type="entry name" value="ATP/GTP PHOSPHATASE"/>
    <property type="match status" value="1"/>
</dbReference>
<dbReference type="AlphaFoldDB" id="A0AAD0S4W0"/>
<evidence type="ECO:0000259" key="2">
    <source>
        <dbReference type="Pfam" id="PF13304"/>
    </source>
</evidence>